<dbReference type="Gene3D" id="3.20.20.80">
    <property type="entry name" value="Glycosidases"/>
    <property type="match status" value="1"/>
</dbReference>
<dbReference type="RefSeq" id="WP_006856522.1">
    <property type="nucleotide sequence ID" value="NZ_CP097279.1"/>
</dbReference>
<dbReference type="Gene3D" id="2.60.120.260">
    <property type="entry name" value="Galactose-binding domain-like"/>
    <property type="match status" value="1"/>
</dbReference>
<name>A0A1Q6SKK5_9FIRM</name>
<reference evidence="10 15" key="2">
    <citation type="journal article" date="2019" name="Nat. Med.">
        <title>A library of human gut bacterial isolates paired with longitudinal multiomics data enables mechanistic microbiome research.</title>
        <authorList>
            <person name="Poyet M."/>
            <person name="Groussin M."/>
            <person name="Gibbons S.M."/>
            <person name="Avila-Pacheco J."/>
            <person name="Jiang X."/>
            <person name="Kearney S.M."/>
            <person name="Perrotta A.R."/>
            <person name="Berdy B."/>
            <person name="Zhao S."/>
            <person name="Lieberman T.D."/>
            <person name="Swanson P.K."/>
            <person name="Smith M."/>
            <person name="Roesemann S."/>
            <person name="Alexander J.E."/>
            <person name="Rich S.A."/>
            <person name="Livny J."/>
            <person name="Vlamakis H."/>
            <person name="Clish C."/>
            <person name="Bullock K."/>
            <person name="Deik A."/>
            <person name="Scott J."/>
            <person name="Pierce K.A."/>
            <person name="Xavier R.J."/>
            <person name="Alm E.J."/>
        </authorList>
    </citation>
    <scope>NUCLEOTIDE SEQUENCE [LARGE SCALE GENOMIC DNA]</scope>
    <source>
        <strain evidence="10 15">BIOML-A1</strain>
    </source>
</reference>
<evidence type="ECO:0000256" key="5">
    <source>
        <dbReference type="ARBA" id="ARBA00022729"/>
    </source>
</evidence>
<dbReference type="CDD" id="cd18620">
    <property type="entry name" value="GH43_XylA-like"/>
    <property type="match status" value="1"/>
</dbReference>
<evidence type="ECO:0000313" key="11">
    <source>
        <dbReference type="EMBL" id="RHA67456.1"/>
    </source>
</evidence>
<dbReference type="EC" id="3.2.1.55" evidence="4"/>
<dbReference type="Proteomes" id="UP000284051">
    <property type="component" value="Unassembled WGS sequence"/>
</dbReference>
<dbReference type="InterPro" id="IPR017853">
    <property type="entry name" value="GH"/>
</dbReference>
<dbReference type="InterPro" id="IPR055235">
    <property type="entry name" value="ASD1_cat"/>
</dbReference>
<reference evidence="13 14" key="1">
    <citation type="submission" date="2018-08" db="EMBL/GenBank/DDBJ databases">
        <title>A genome reference for cultivated species of the human gut microbiota.</title>
        <authorList>
            <person name="Zou Y."/>
            <person name="Xue W."/>
            <person name="Luo G."/>
        </authorList>
    </citation>
    <scope>NUCLEOTIDE SEQUENCE [LARGE SCALE GENOMIC DNA]</scope>
    <source>
        <strain evidence="12 13">AM22-21LB</strain>
        <strain evidence="11 14">AM43-11</strain>
    </source>
</reference>
<evidence type="ECO:0000256" key="8">
    <source>
        <dbReference type="ARBA" id="ARBA00023295"/>
    </source>
</evidence>
<evidence type="ECO:0000256" key="4">
    <source>
        <dbReference type="ARBA" id="ARBA00012670"/>
    </source>
</evidence>
<dbReference type="EMBL" id="QRID01000012">
    <property type="protein sequence ID" value="RHG27204.1"/>
    <property type="molecule type" value="Genomic_DNA"/>
</dbReference>
<organism evidence="12 13">
    <name type="scientific">Roseburia intestinalis</name>
    <dbReference type="NCBI Taxonomy" id="166486"/>
    <lineage>
        <taxon>Bacteria</taxon>
        <taxon>Bacillati</taxon>
        <taxon>Bacillota</taxon>
        <taxon>Clostridia</taxon>
        <taxon>Lachnospirales</taxon>
        <taxon>Lachnospiraceae</taxon>
        <taxon>Roseburia</taxon>
    </lineage>
</organism>
<dbReference type="SUPFAM" id="SSF51445">
    <property type="entry name" value="(Trans)glycosidases"/>
    <property type="match status" value="1"/>
</dbReference>
<dbReference type="SMART" id="SM00813">
    <property type="entry name" value="Alpha-L-AF_C"/>
    <property type="match status" value="1"/>
</dbReference>
<evidence type="ECO:0000313" key="15">
    <source>
        <dbReference type="Proteomes" id="UP000478483"/>
    </source>
</evidence>
<evidence type="ECO:0000259" key="9">
    <source>
        <dbReference type="SMART" id="SM00813"/>
    </source>
</evidence>
<dbReference type="GeneID" id="87798608"/>
<dbReference type="Pfam" id="PF22848">
    <property type="entry name" value="ASD1_dom"/>
    <property type="match status" value="1"/>
</dbReference>
<keyword evidence="5" id="KW-0732">Signal</keyword>
<dbReference type="InterPro" id="IPR013780">
    <property type="entry name" value="Glyco_hydro_b"/>
</dbReference>
<dbReference type="InterPro" id="IPR023296">
    <property type="entry name" value="Glyco_hydro_beta-prop_sf"/>
</dbReference>
<evidence type="ECO:0000313" key="13">
    <source>
        <dbReference type="Proteomes" id="UP000284051"/>
    </source>
</evidence>
<evidence type="ECO:0000256" key="6">
    <source>
        <dbReference type="ARBA" id="ARBA00022801"/>
    </source>
</evidence>
<dbReference type="PANTHER" id="PTHR31776">
    <property type="entry name" value="ALPHA-L-ARABINOFURANOSIDASE 1"/>
    <property type="match status" value="1"/>
</dbReference>
<dbReference type="Gene3D" id="2.60.40.1180">
    <property type="entry name" value="Golgi alpha-mannosidase II"/>
    <property type="match status" value="1"/>
</dbReference>
<dbReference type="InterPro" id="IPR006710">
    <property type="entry name" value="Glyco_hydro_43"/>
</dbReference>
<dbReference type="Pfam" id="PF04616">
    <property type="entry name" value="Glyco_hydro_43"/>
    <property type="match status" value="1"/>
</dbReference>
<dbReference type="PANTHER" id="PTHR31776:SF0">
    <property type="entry name" value="ALPHA-L-ARABINOFURANOSIDASE 1"/>
    <property type="match status" value="1"/>
</dbReference>
<keyword evidence="6 10" id="KW-0378">Hydrolase</keyword>
<dbReference type="Proteomes" id="UP000478483">
    <property type="component" value="Unassembled WGS sequence"/>
</dbReference>
<accession>A0A1Q6SKK5</accession>
<dbReference type="Gene3D" id="2.115.10.20">
    <property type="entry name" value="Glycosyl hydrolase domain, family 43"/>
    <property type="match status" value="1"/>
</dbReference>
<dbReference type="GO" id="GO:0046556">
    <property type="term" value="F:alpha-L-arabinofuranosidase activity"/>
    <property type="evidence" value="ECO:0007669"/>
    <property type="project" value="UniProtKB-EC"/>
</dbReference>
<proteinExistence type="inferred from homology"/>
<dbReference type="EMBL" id="WNAJ01000015">
    <property type="protein sequence ID" value="MTR85851.1"/>
    <property type="molecule type" value="Genomic_DNA"/>
</dbReference>
<evidence type="ECO:0000313" key="12">
    <source>
        <dbReference type="EMBL" id="RHG27204.1"/>
    </source>
</evidence>
<keyword evidence="7" id="KW-0325">Glycoprotein</keyword>
<dbReference type="EMBL" id="QSFP01000008">
    <property type="protein sequence ID" value="RHA67456.1"/>
    <property type="molecule type" value="Genomic_DNA"/>
</dbReference>
<sequence>MDRLNIRTKNRKFETAKDLYGIFFEDINRAGDGGIYPEMIRNRCFEDSLLPEGYTQRADGVHVVTDSGWEDEFNGGEGLSSWVEEDQIEKTSVPGWYAQDARMRLEQADTLNKNRKAALNVRFEKGGSIWNIGFCGIPQKKGEAYKFCLFAKTAQETKLEVSVIENNVCFASTTLLLKGNGYVKYDAVLAATGDSQNAKLIFRCPDGGEILFGFTSLMPGTTYNGHGLRVDLVEKLRDLHPSFMRFPGGCIVEGSTPSTVMLFRNTVGPVWERPGQQLVWHYRSSNGLGFHEYLQLCEDLGMEPLYVCNCGMTCQGRKPVLLTGKEQDEILEDTMNALEYALGSPESRWGSLRTQMGHREPFGLTYLEIGNENFGPDYEERYRRFYDVVKEKYPHLKVIANAHIEEHACTTEYVDEHFYNSTEFFAENQNYYENYDRKGPKIFVGEQAVNEGAHLGKLYGALGEAAFLIGLEKNQDVVALASYAPLFEHVHYHSWSPNLIRFQNAESFGIPTYYVWKMFGKNRGSYVVESEVESGKIYRPMEGMASLKSRSVLNYKNAMWNGRKTAVTHEMMGHVMEEEEDGSCCIGHPDEEQIAAMCRKMPWGDKEKSFVVFGEESDTCGKFDVDIYVEPGSSFEIGIFSARVILSYYDQLLEGAEKIWTPFGVRPLLWKIEEDHASFWETAIPEEKRLTEDFPLCIEPGRYHHFGYETDGKTVRLFIDRKIVREVEIPSFPAVSSVTTVTEDEIFIKLVNMEGKTDPIEISLDCGVEREYEAVLLTGEKTAENTFEEPEKVSDKTVKMEGASKKFIYEAPAYSVSVLRLKKKQAFNPYLPSWEYIPDGEPYVFGDRVYVYGSHDFYNGHVFCLGDYVCWSAPVDNLADWRYEGVIYPKTEDPLNRDGKMCLYAPDVTVGPDGRYYLYYVLDHVSVVSVAVSDTPAGKYEFYGYVHDKKGDRLGERPGDEPQFDPGVLTEGARTYLYTGFCGRGDKTRHGAMATVLGPDMITIEEEPVFVAPGGEYADGTGYEGHAFFEAPSIRKIGNTYYLIYSSSVMHELCYATSEKPTGKFTYRGVLVSNCDMHIDTYKPADMPSAYGGNNHGSIVEISSEWYIFYHRQTNGTWYSRQGCAEKLHLAEDGSFRQVELTSCGLNGGSLVGRGEYPAYIACNLFTAEESIFDANQRFPRVMQDGRDGDKEPGYISHITDTTTLGFKYFECENVQKVILKVRGYGSGTFEVKTAWDGEVLGTVQIVNSNVWEKYEIQAQIPDGKQAIYFTYRGYGNLDLLSFTLE</sequence>
<comment type="similarity">
    <text evidence="2">Belongs to the glycosyl hydrolase 51 family.</text>
</comment>
<evidence type="ECO:0000256" key="2">
    <source>
        <dbReference type="ARBA" id="ARBA00007186"/>
    </source>
</evidence>
<dbReference type="GO" id="GO:0046373">
    <property type="term" value="P:L-arabinose metabolic process"/>
    <property type="evidence" value="ECO:0007669"/>
    <property type="project" value="InterPro"/>
</dbReference>
<dbReference type="SUPFAM" id="SSF75005">
    <property type="entry name" value="Arabinanase/levansucrase/invertase"/>
    <property type="match status" value="1"/>
</dbReference>
<comment type="caution">
    <text evidence="12">The sequence shown here is derived from an EMBL/GenBank/DDBJ whole genome shotgun (WGS) entry which is preliminary data.</text>
</comment>
<dbReference type="Proteomes" id="UP000284465">
    <property type="component" value="Unassembled WGS sequence"/>
</dbReference>
<keyword evidence="8" id="KW-0326">Glycosidase</keyword>
<comment type="catalytic activity">
    <reaction evidence="1">
        <text>Hydrolysis of terminal non-reducing alpha-L-arabinofuranoside residues in alpha-L-arabinosides.</text>
        <dbReference type="EC" id="3.2.1.55"/>
    </reaction>
</comment>
<evidence type="ECO:0000256" key="3">
    <source>
        <dbReference type="ARBA" id="ARBA00009865"/>
    </source>
</evidence>
<feature type="domain" description="Alpha-L-arabinofuranosidase C-terminal" evidence="9">
    <location>
        <begin position="445"/>
        <end position="815"/>
    </location>
</feature>
<dbReference type="SUPFAM" id="SSF51011">
    <property type="entry name" value="Glycosyl hydrolase domain"/>
    <property type="match status" value="1"/>
</dbReference>
<dbReference type="Pfam" id="PF06964">
    <property type="entry name" value="Alpha-L-AF_C"/>
    <property type="match status" value="1"/>
</dbReference>
<evidence type="ECO:0000313" key="14">
    <source>
        <dbReference type="Proteomes" id="UP000284465"/>
    </source>
</evidence>
<evidence type="ECO:0000256" key="1">
    <source>
        <dbReference type="ARBA" id="ARBA00001462"/>
    </source>
</evidence>
<evidence type="ECO:0000313" key="10">
    <source>
        <dbReference type="EMBL" id="MTR85851.1"/>
    </source>
</evidence>
<protein>
    <recommendedName>
        <fullName evidence="4">non-reducing end alpha-L-arabinofuranosidase</fullName>
        <ecNumber evidence="4">3.2.1.55</ecNumber>
    </recommendedName>
</protein>
<evidence type="ECO:0000256" key="7">
    <source>
        <dbReference type="ARBA" id="ARBA00023180"/>
    </source>
</evidence>
<dbReference type="CDD" id="cd04084">
    <property type="entry name" value="CBM6_xylanase-like"/>
    <property type="match status" value="1"/>
</dbReference>
<dbReference type="InterPro" id="IPR010720">
    <property type="entry name" value="Alpha-L-AF_C"/>
</dbReference>
<comment type="similarity">
    <text evidence="3">Belongs to the glycosyl hydrolase 43 family.</text>
</comment>
<gene>
    <name evidence="12" type="ORF">DW264_12240</name>
    <name evidence="11" type="ORF">DW927_09050</name>
    <name evidence="10" type="ORF">GMD50_12465</name>
</gene>
<dbReference type="InterPro" id="IPR051563">
    <property type="entry name" value="Glycosyl_Hydrolase_51"/>
</dbReference>